<organism evidence="9 10">
    <name type="scientific">Sarcophilus harrisii</name>
    <name type="common">Tasmanian devil</name>
    <name type="synonym">Sarcophilus laniarius</name>
    <dbReference type="NCBI Taxonomy" id="9305"/>
    <lineage>
        <taxon>Eukaryota</taxon>
        <taxon>Metazoa</taxon>
        <taxon>Chordata</taxon>
        <taxon>Craniata</taxon>
        <taxon>Vertebrata</taxon>
        <taxon>Euteleostomi</taxon>
        <taxon>Mammalia</taxon>
        <taxon>Metatheria</taxon>
        <taxon>Dasyuromorphia</taxon>
        <taxon>Dasyuridae</taxon>
        <taxon>Sarcophilus</taxon>
    </lineage>
</organism>
<keyword evidence="10" id="KW-1185">Reference proteome</keyword>
<dbReference type="SUPFAM" id="SSF52799">
    <property type="entry name" value="(Phosphotyrosine protein) phosphatases II"/>
    <property type="match status" value="1"/>
</dbReference>
<evidence type="ECO:0000313" key="9">
    <source>
        <dbReference type="Ensembl" id="ENSSHAP00000041886.1"/>
    </source>
</evidence>
<comment type="subcellular location">
    <subcellularLocation>
        <location evidence="1">Cytoplasm</location>
    </subcellularLocation>
</comment>
<protein>
    <submittedName>
        <fullName evidence="9">Uncharacterized protein</fullName>
    </submittedName>
</protein>
<dbReference type="PANTHER" id="PTHR45948:SF3">
    <property type="entry name" value="DUAL SPECIFICITY PROTEIN PHOSPHATASE 22"/>
    <property type="match status" value="1"/>
</dbReference>
<evidence type="ECO:0000256" key="5">
    <source>
        <dbReference type="ARBA" id="ARBA00022912"/>
    </source>
</evidence>
<evidence type="ECO:0000256" key="3">
    <source>
        <dbReference type="ARBA" id="ARBA00022490"/>
    </source>
</evidence>
<evidence type="ECO:0000256" key="4">
    <source>
        <dbReference type="ARBA" id="ARBA00022801"/>
    </source>
</evidence>
<dbReference type="GO" id="GO:0005886">
    <property type="term" value="C:plasma membrane"/>
    <property type="evidence" value="ECO:0007669"/>
    <property type="project" value="TreeGrafter"/>
</dbReference>
<reference evidence="9 10" key="1">
    <citation type="journal article" date="2011" name="Proc. Natl. Acad. Sci. U.S.A.">
        <title>Genetic diversity and population structure of the endangered marsupial Sarcophilus harrisii (Tasmanian devil).</title>
        <authorList>
            <person name="Miller W."/>
            <person name="Hayes V.M."/>
            <person name="Ratan A."/>
            <person name="Petersen D.C."/>
            <person name="Wittekindt N.E."/>
            <person name="Miller J."/>
            <person name="Walenz B."/>
            <person name="Knight J."/>
            <person name="Qi J."/>
            <person name="Zhao F."/>
            <person name="Wang Q."/>
            <person name="Bedoya-Reina O.C."/>
            <person name="Katiyar N."/>
            <person name="Tomsho L.P."/>
            <person name="Kasson L.M."/>
            <person name="Hardie R.A."/>
            <person name="Woodbridge P."/>
            <person name="Tindall E.A."/>
            <person name="Bertelsen M.F."/>
            <person name="Dixon D."/>
            <person name="Pyecroft S."/>
            <person name="Helgen K.M."/>
            <person name="Lesk A.M."/>
            <person name="Pringle T.H."/>
            <person name="Patterson N."/>
            <person name="Zhang Y."/>
            <person name="Kreiss A."/>
            <person name="Woods G.M."/>
            <person name="Jones M.E."/>
            <person name="Schuster S.C."/>
        </authorList>
    </citation>
    <scope>NUCLEOTIDE SEQUENCE [LARGE SCALE GENOMIC DNA]</scope>
</reference>
<keyword evidence="3" id="KW-0963">Cytoplasm</keyword>
<evidence type="ECO:0000256" key="8">
    <source>
        <dbReference type="ARBA" id="ARBA00051722"/>
    </source>
</evidence>
<keyword evidence="5" id="KW-0904">Protein phosphatase</keyword>
<dbReference type="Ensembl" id="ENSSHAT00000034139.1">
    <property type="protein sequence ID" value="ENSSHAP00000041886.1"/>
    <property type="gene ID" value="ENSSHAG00000025567.1"/>
</dbReference>
<dbReference type="AlphaFoldDB" id="A0A7N4V600"/>
<comment type="catalytic activity">
    <reaction evidence="7">
        <text>O-phospho-L-threonyl-[protein] + H2O = L-threonyl-[protein] + phosphate</text>
        <dbReference type="Rhea" id="RHEA:47004"/>
        <dbReference type="Rhea" id="RHEA-COMP:11060"/>
        <dbReference type="Rhea" id="RHEA-COMP:11605"/>
        <dbReference type="ChEBI" id="CHEBI:15377"/>
        <dbReference type="ChEBI" id="CHEBI:30013"/>
        <dbReference type="ChEBI" id="CHEBI:43474"/>
        <dbReference type="ChEBI" id="CHEBI:61977"/>
        <dbReference type="EC" id="3.1.3.16"/>
    </reaction>
</comment>
<evidence type="ECO:0000256" key="1">
    <source>
        <dbReference type="ARBA" id="ARBA00004496"/>
    </source>
</evidence>
<comment type="catalytic activity">
    <reaction evidence="8">
        <text>O-phospho-L-tyrosyl-[protein] + H2O = L-tyrosyl-[protein] + phosphate</text>
        <dbReference type="Rhea" id="RHEA:10684"/>
        <dbReference type="Rhea" id="RHEA-COMP:10136"/>
        <dbReference type="Rhea" id="RHEA-COMP:20101"/>
        <dbReference type="ChEBI" id="CHEBI:15377"/>
        <dbReference type="ChEBI" id="CHEBI:43474"/>
        <dbReference type="ChEBI" id="CHEBI:46858"/>
        <dbReference type="ChEBI" id="CHEBI:61978"/>
        <dbReference type="EC" id="3.1.3.48"/>
    </reaction>
</comment>
<dbReference type="InParanoid" id="A0A7N4V600"/>
<keyword evidence="4" id="KW-0378">Hydrolase</keyword>
<accession>A0A7N4V600</accession>
<evidence type="ECO:0000313" key="10">
    <source>
        <dbReference type="Proteomes" id="UP000007648"/>
    </source>
</evidence>
<reference evidence="9" key="2">
    <citation type="submission" date="2025-08" db="UniProtKB">
        <authorList>
            <consortium name="Ensembl"/>
        </authorList>
    </citation>
    <scope>IDENTIFICATION</scope>
</reference>
<dbReference type="GO" id="GO:0004725">
    <property type="term" value="F:protein tyrosine phosphatase activity"/>
    <property type="evidence" value="ECO:0007669"/>
    <property type="project" value="UniProtKB-EC"/>
</dbReference>
<dbReference type="GeneTree" id="ENSGT00940000157153"/>
<dbReference type="Gene3D" id="3.90.190.10">
    <property type="entry name" value="Protein tyrosine phosphatase superfamily"/>
    <property type="match status" value="1"/>
</dbReference>
<dbReference type="GO" id="GO:0005829">
    <property type="term" value="C:cytosol"/>
    <property type="evidence" value="ECO:0007669"/>
    <property type="project" value="TreeGrafter"/>
</dbReference>
<dbReference type="GO" id="GO:0007165">
    <property type="term" value="P:signal transduction"/>
    <property type="evidence" value="ECO:0007669"/>
    <property type="project" value="TreeGrafter"/>
</dbReference>
<evidence type="ECO:0000256" key="6">
    <source>
        <dbReference type="ARBA" id="ARBA00047761"/>
    </source>
</evidence>
<proteinExistence type="inferred from homology"/>
<comment type="similarity">
    <text evidence="2">Belongs to the protein-tyrosine phosphatase family. Non-receptor class dual specificity subfamily.</text>
</comment>
<name>A0A7N4V600_SARHA</name>
<evidence type="ECO:0000256" key="2">
    <source>
        <dbReference type="ARBA" id="ARBA00008601"/>
    </source>
</evidence>
<dbReference type="InterPro" id="IPR029021">
    <property type="entry name" value="Prot-tyrosine_phosphatase-like"/>
</dbReference>
<comment type="catalytic activity">
    <reaction evidence="6">
        <text>O-phospho-L-seryl-[protein] + H2O = L-seryl-[protein] + phosphate</text>
        <dbReference type="Rhea" id="RHEA:20629"/>
        <dbReference type="Rhea" id="RHEA-COMP:9863"/>
        <dbReference type="Rhea" id="RHEA-COMP:11604"/>
        <dbReference type="ChEBI" id="CHEBI:15377"/>
        <dbReference type="ChEBI" id="CHEBI:29999"/>
        <dbReference type="ChEBI" id="CHEBI:43474"/>
        <dbReference type="ChEBI" id="CHEBI:83421"/>
        <dbReference type="EC" id="3.1.3.16"/>
    </reaction>
</comment>
<reference evidence="9" key="3">
    <citation type="submission" date="2025-09" db="UniProtKB">
        <authorList>
            <consortium name="Ensembl"/>
        </authorList>
    </citation>
    <scope>IDENTIFICATION</scope>
</reference>
<dbReference type="Proteomes" id="UP000007648">
    <property type="component" value="Unassembled WGS sequence"/>
</dbReference>
<evidence type="ECO:0000256" key="7">
    <source>
        <dbReference type="ARBA" id="ARBA00048336"/>
    </source>
</evidence>
<sequence>IGNVVNNILPGIYIDNFEDIKVAEYLSKDKVIPIFSIHNGTRPMLKGIKYLCIPAADSLPQNLRRYFKESIGFIHEMTQLQEGCCLVHSVLL</sequence>
<dbReference type="GO" id="GO:0004722">
    <property type="term" value="F:protein serine/threonine phosphatase activity"/>
    <property type="evidence" value="ECO:0007669"/>
    <property type="project" value="UniProtKB-EC"/>
</dbReference>
<dbReference type="PANTHER" id="PTHR45948">
    <property type="entry name" value="DUAL SPECIFICITY PROTEIN PHOSPHATASE DDB_G0269404-RELATED"/>
    <property type="match status" value="1"/>
</dbReference>